<sequence length="873" mass="96090">MREINRSTQEPAINHSLTIKQCKNEAAPIVRQNSATLPVELSAVHAVSIPQVIRAEPAMLINDKARIQRDVLLQALKGMERTLMQQSYPLPPNIKRSFLFLRGSTSQTLQTKPQIELISLIKELHSKSEQVLDIKECAMLSLQMERLARLLPVKGFLPELSQRLGVLGCAAWAEQAREVAEQQLLHQFKAFDQPGTSRDRRGGVSVGAGFGLGGGAKAKVGLDFLWAKGMDNDDEGFVFQNKSFSLAASAGAKLGLSGVATVGASLKGKTQVLHFREYSSAKAFVHMNADQLQHASRRETLKQGSRTIIGALLKLIGKVHGNELQAYKQLQLQVVNQQQRLSVLLGMVGTPTYSEGLPGPSQQQAGTGNVYSVKGSAGVRADMDAVRAGAGAQINIEKIMIQAESQTPFWDKLKDGDGKVAVDETIAHQRLNSLNEKCLSMLGEDRNRKPLSRLLALADASAENISDIDEVNNLPVKTLHQTLHVLEAEFDHYCAVIQQRDMSKPHLKVNVIEDSIASSWQGKGREEVFANMALCHAVLGSALLKKQQPMDDVNRLVARLHKPPVKHNSARLLQLSSFCDKLNLEIRDRSYVLDIGGGMGALGVKVEASLTERERIHHNPVRDGEYKDLRITVSGSLGKALPLDGLLADLLPALQAQGLGAADLESMTAGLGPELSAGTTLLLRFYKPRYQMLKEFPAEAAAYRLQFLRVSQSWDVAMALSGSVPVQPGVSAELGLTLGESGSTVLLERWGSKTLSGPMMHYFHLRQVEELDERWKTLCTAQHEPLQKLFSQLADPNSPVHAEAAYFLRQQEQEGELTLTNQFFSAMTQFKQTDVHSFNLAKDALDAFLERQYPLWQLQKGSSSVIQEQQLKY</sequence>
<name>A0A377Q6H3_9NEIS</name>
<reference evidence="1 3" key="1">
    <citation type="submission" date="2018-06" db="EMBL/GenBank/DDBJ databases">
        <authorList>
            <consortium name="Pathogen Informatics"/>
            <person name="Doyle S."/>
        </authorList>
    </citation>
    <scope>NUCLEOTIDE SEQUENCE [LARGE SCALE GENOMIC DNA]</scope>
    <source>
        <strain evidence="1 3">NCTC11159</strain>
    </source>
</reference>
<protein>
    <submittedName>
        <fullName evidence="1">Uncharacterized protein</fullName>
    </submittedName>
</protein>
<dbReference type="AlphaFoldDB" id="A0A377Q6H3"/>
<evidence type="ECO:0000313" key="2">
    <source>
        <dbReference type="EMBL" id="TCU86878.1"/>
    </source>
</evidence>
<reference evidence="2 4" key="2">
    <citation type="submission" date="2019-03" db="EMBL/GenBank/DDBJ databases">
        <title>Genomic Encyclopedia of Type Strains, Phase IV (KMG-IV): sequencing the most valuable type-strain genomes for metagenomic binning, comparative biology and taxonomic classification.</title>
        <authorList>
            <person name="Goeker M."/>
        </authorList>
    </citation>
    <scope>NUCLEOTIDE SEQUENCE [LARGE SCALE GENOMIC DNA]</scope>
    <source>
        <strain evidence="2 4">DSM 3764</strain>
    </source>
</reference>
<dbReference type="RefSeq" id="WP_132038667.1">
    <property type="nucleotide sequence ID" value="NZ_CAWOLO010000005.1"/>
</dbReference>
<evidence type="ECO:0000313" key="3">
    <source>
        <dbReference type="Proteomes" id="UP000255108"/>
    </source>
</evidence>
<keyword evidence="4" id="KW-1185">Reference proteome</keyword>
<organism evidence="1 3">
    <name type="scientific">Iodobacter fluviatilis</name>
    <dbReference type="NCBI Taxonomy" id="537"/>
    <lineage>
        <taxon>Bacteria</taxon>
        <taxon>Pseudomonadati</taxon>
        <taxon>Pseudomonadota</taxon>
        <taxon>Betaproteobacteria</taxon>
        <taxon>Neisseriales</taxon>
        <taxon>Chitinibacteraceae</taxon>
        <taxon>Iodobacter</taxon>
    </lineage>
</organism>
<accession>A0A377Q6H3</accession>
<dbReference type="Proteomes" id="UP000295794">
    <property type="component" value="Unassembled WGS sequence"/>
</dbReference>
<gene>
    <name evidence="2" type="ORF">EV682_1053</name>
    <name evidence="1" type="ORF">NCTC11159_01273</name>
</gene>
<dbReference type="OrthoDB" id="8596118at2"/>
<proteinExistence type="predicted"/>
<dbReference type="EMBL" id="SMBT01000005">
    <property type="protein sequence ID" value="TCU86878.1"/>
    <property type="molecule type" value="Genomic_DNA"/>
</dbReference>
<dbReference type="EMBL" id="UGHR01000001">
    <property type="protein sequence ID" value="STQ90209.1"/>
    <property type="molecule type" value="Genomic_DNA"/>
</dbReference>
<evidence type="ECO:0000313" key="1">
    <source>
        <dbReference type="EMBL" id="STQ90209.1"/>
    </source>
</evidence>
<evidence type="ECO:0000313" key="4">
    <source>
        <dbReference type="Proteomes" id="UP000295794"/>
    </source>
</evidence>
<dbReference type="Proteomes" id="UP000255108">
    <property type="component" value="Unassembled WGS sequence"/>
</dbReference>